<dbReference type="AlphaFoldDB" id="A9UQR7"/>
<organism evidence="2 3">
    <name type="scientific">Monosiga brevicollis</name>
    <name type="common">Choanoflagellate</name>
    <dbReference type="NCBI Taxonomy" id="81824"/>
    <lineage>
        <taxon>Eukaryota</taxon>
        <taxon>Choanoflagellata</taxon>
        <taxon>Craspedida</taxon>
        <taxon>Salpingoecidae</taxon>
        <taxon>Monosiga</taxon>
    </lineage>
</organism>
<feature type="region of interest" description="Disordered" evidence="1">
    <location>
        <begin position="694"/>
        <end position="735"/>
    </location>
</feature>
<dbReference type="RefSeq" id="XP_001742407.1">
    <property type="nucleotide sequence ID" value="XM_001742355.1"/>
</dbReference>
<keyword evidence="3" id="KW-1185">Reference proteome</keyword>
<evidence type="ECO:0000313" key="2">
    <source>
        <dbReference type="EMBL" id="EDQ92645.1"/>
    </source>
</evidence>
<feature type="region of interest" description="Disordered" evidence="1">
    <location>
        <begin position="556"/>
        <end position="587"/>
    </location>
</feature>
<feature type="region of interest" description="Disordered" evidence="1">
    <location>
        <begin position="236"/>
        <end position="299"/>
    </location>
</feature>
<protein>
    <submittedName>
        <fullName evidence="2">Uncharacterized protein</fullName>
    </submittedName>
</protein>
<feature type="compositionally biased region" description="Low complexity" evidence="1">
    <location>
        <begin position="974"/>
        <end position="983"/>
    </location>
</feature>
<sequence length="1190" mass="125804">MARWLPHPGPATVSQCLELLGAQLGKNMSTSRNEFANLKLPADLQEAARQLDAAAIFDVVDSQGRVALHLDLMPELTRLHRVTQHRRSGLLSLFLPRATLARLLHGLVDTLGHDQASNDLVVGVLQSKAFAKATQERGRAVVKLLASLLAGVGKNGQFGSDMRGFVEPRLAVLNLGLASLGFQVEICTKTTRDNKQQHSLKVGLLGPDGHRAQGQQPAQLLAGAVVPYMRAVASTNGDTSDALTSPPPTWPQQDPATVGMSTPLPPDVVSCSSHADSGLDAGDEVAAPSSSSSSTADSAEAIDEDFVLDDLDDVGLDLILAGSAQTTPETQAAPLRQDTIRLARTHSTADPILPSDSTAAPPPKRSRPAPEVTTSNPMDLSVMATRAVHETQADADIASIRSDLLSVDAEPSISTASLPASEQGLALPALPALPVDLVRRDSHSSVEEPLRSTPTDAHLEASPVVGGFSTAVANWVLEMDVDVNWELDAWDVGLQPHSQSQGIGLQPVAAPPRPDLDVNQTPMAVEVPRSESQSPQSLARWPRGAVRFNRDSLQPAASMATNTQQAPSLERRAPQQPFRGRPLAPTPDDFSGGVGHALNDDVVQLAWPGPELQELQEQGTSAQGSVTSGFHAETWQEPTPQQAAAARAAARFQGQASASAFDEAGSPLPRVATMPTTPVMVDGQELGGLQQHALAPRTSDAAEARPQQDRRDGDGDGDSNHGSRLSRETDNQEMTQIRSHPGQILDSAKVTHAAVRLPYTDLIAHLIPIVVSLRIAARQLQPHLDEASSLDLSEARVSGQRQTLDRQQLEELSGPPGALSDSAGQTGPLDGVFLATPTIQPVPSFAANGSEAAGLSTSSDTQAREATGASERALQAQGPKQPQSRRDDRRDDRLADAAAHWALAGEQTAVSEHLILDELSSPSSSFLQGWPEAVAFDRLGRVVGDAVCMLATAGMFKRAFRPQRDRPASQPQTARRASGRGAAESIDTVEGSGSARPSMAVRESPQSTAARPLSLLSSAATRSDQRASDHAHGNGAVSSLQTQPRFQPQPQLSQSVFDTVEGSGSAGPSMAVRESPQSTAARPLSLLSSATTRSDQRASDHAHGNGAVSFLQNQSQPRLAQSASLATAPQVKLRVRIRATQHASSPTGQACLEHCHRISQSCLSHKCLAELGSTKLDLSAWTQQVIKATR</sequence>
<dbReference type="GeneID" id="5887501"/>
<feature type="region of interest" description="Disordered" evidence="1">
    <location>
        <begin position="811"/>
        <end position="830"/>
    </location>
</feature>
<dbReference type="KEGG" id="mbr:MONBRDRAFT_22495"/>
<dbReference type="Proteomes" id="UP000001357">
    <property type="component" value="Unassembled WGS sequence"/>
</dbReference>
<gene>
    <name evidence="2" type="ORF">MONBRDRAFT_22495</name>
</gene>
<feature type="compositionally biased region" description="Basic and acidic residues" evidence="1">
    <location>
        <begin position="700"/>
        <end position="730"/>
    </location>
</feature>
<feature type="region of interest" description="Disordered" evidence="1">
    <location>
        <begin position="844"/>
        <end position="893"/>
    </location>
</feature>
<feature type="compositionally biased region" description="Low complexity" evidence="1">
    <location>
        <begin position="1007"/>
        <end position="1022"/>
    </location>
</feature>
<reference evidence="2 3" key="1">
    <citation type="journal article" date="2008" name="Nature">
        <title>The genome of the choanoflagellate Monosiga brevicollis and the origin of metazoans.</title>
        <authorList>
            <consortium name="JGI Sequencing"/>
            <person name="King N."/>
            <person name="Westbrook M.J."/>
            <person name="Young S.L."/>
            <person name="Kuo A."/>
            <person name="Abedin M."/>
            <person name="Chapman J."/>
            <person name="Fairclough S."/>
            <person name="Hellsten U."/>
            <person name="Isogai Y."/>
            <person name="Letunic I."/>
            <person name="Marr M."/>
            <person name="Pincus D."/>
            <person name="Putnam N."/>
            <person name="Rokas A."/>
            <person name="Wright K.J."/>
            <person name="Zuzow R."/>
            <person name="Dirks W."/>
            <person name="Good M."/>
            <person name="Goodstein D."/>
            <person name="Lemons D."/>
            <person name="Li W."/>
            <person name="Lyons J.B."/>
            <person name="Morris A."/>
            <person name="Nichols S."/>
            <person name="Richter D.J."/>
            <person name="Salamov A."/>
            <person name="Bork P."/>
            <person name="Lim W.A."/>
            <person name="Manning G."/>
            <person name="Miller W.T."/>
            <person name="McGinnis W."/>
            <person name="Shapiro H."/>
            <person name="Tjian R."/>
            <person name="Grigoriev I.V."/>
            <person name="Rokhsar D."/>
        </authorList>
    </citation>
    <scope>NUCLEOTIDE SEQUENCE [LARGE SCALE GENOMIC DNA]</scope>
    <source>
        <strain evidence="3">MX1 / ATCC 50154</strain>
    </source>
</reference>
<dbReference type="InParanoid" id="A9UQR7"/>
<dbReference type="EMBL" id="CH991543">
    <property type="protein sequence ID" value="EDQ92645.1"/>
    <property type="molecule type" value="Genomic_DNA"/>
</dbReference>
<evidence type="ECO:0000256" key="1">
    <source>
        <dbReference type="SAM" id="MobiDB-lite"/>
    </source>
</evidence>
<feature type="compositionally biased region" description="Basic and acidic residues" evidence="1">
    <location>
        <begin position="1023"/>
        <end position="1032"/>
    </location>
</feature>
<name>A9UQR7_MONBE</name>
<accession>A9UQR7</accession>
<feature type="region of interest" description="Disordered" evidence="1">
    <location>
        <begin position="961"/>
        <end position="1082"/>
    </location>
</feature>
<proteinExistence type="predicted"/>
<feature type="compositionally biased region" description="Basic and acidic residues" evidence="1">
    <location>
        <begin position="884"/>
        <end position="893"/>
    </location>
</feature>
<feature type="compositionally biased region" description="Polar residues" evidence="1">
    <location>
        <begin position="1036"/>
        <end position="1057"/>
    </location>
</feature>
<feature type="region of interest" description="Disordered" evidence="1">
    <location>
        <begin position="346"/>
        <end position="376"/>
    </location>
</feature>
<feature type="compositionally biased region" description="Low complexity" evidence="1">
    <location>
        <begin position="286"/>
        <end position="299"/>
    </location>
</feature>
<evidence type="ECO:0000313" key="3">
    <source>
        <dbReference type="Proteomes" id="UP000001357"/>
    </source>
</evidence>